<evidence type="ECO:0000256" key="1">
    <source>
        <dbReference type="ARBA" id="ARBA00037999"/>
    </source>
</evidence>
<dbReference type="PIRSF" id="PIRSF000390">
    <property type="entry name" value="PLP_StrS"/>
    <property type="match status" value="1"/>
</dbReference>
<reference evidence="4" key="1">
    <citation type="journal article" date="2019" name="Int. J. Syst. Evol. Microbiol.">
        <title>The Global Catalogue of Microorganisms (GCM) 10K type strain sequencing project: providing services to taxonomists for standard genome sequencing and annotation.</title>
        <authorList>
            <consortium name="The Broad Institute Genomics Platform"/>
            <consortium name="The Broad Institute Genome Sequencing Center for Infectious Disease"/>
            <person name="Wu L."/>
            <person name="Ma J."/>
        </authorList>
    </citation>
    <scope>NUCLEOTIDE SEQUENCE [LARGE SCALE GENOMIC DNA]</scope>
    <source>
        <strain evidence="4">JCM 15503</strain>
    </source>
</reference>
<dbReference type="InterPro" id="IPR015422">
    <property type="entry name" value="PyrdxlP-dep_Trfase_small"/>
</dbReference>
<dbReference type="Proteomes" id="UP001500279">
    <property type="component" value="Unassembled WGS sequence"/>
</dbReference>
<accession>A0ABP3V310</accession>
<dbReference type="InterPro" id="IPR015421">
    <property type="entry name" value="PyrdxlP-dep_Trfase_major"/>
</dbReference>
<dbReference type="InterPro" id="IPR000653">
    <property type="entry name" value="DegT/StrS_aminotransferase"/>
</dbReference>
<name>A0ABP3V310_9BURK</name>
<gene>
    <name evidence="3" type="ORF">GCM10009107_15820</name>
</gene>
<protein>
    <submittedName>
        <fullName evidence="3">DegT/DnrJ/EryC1/StrS family aminotransferase</fullName>
    </submittedName>
</protein>
<dbReference type="GO" id="GO:0008483">
    <property type="term" value="F:transaminase activity"/>
    <property type="evidence" value="ECO:0007669"/>
    <property type="project" value="UniProtKB-KW"/>
</dbReference>
<dbReference type="EMBL" id="BAAAEW010000007">
    <property type="protein sequence ID" value="GAA0747375.1"/>
    <property type="molecule type" value="Genomic_DNA"/>
</dbReference>
<keyword evidence="2" id="KW-0663">Pyridoxal phosphate</keyword>
<evidence type="ECO:0000313" key="4">
    <source>
        <dbReference type="Proteomes" id="UP001500279"/>
    </source>
</evidence>
<dbReference type="Pfam" id="PF01041">
    <property type="entry name" value="DegT_DnrJ_EryC1"/>
    <property type="match status" value="1"/>
</dbReference>
<proteinExistence type="inferred from homology"/>
<dbReference type="CDD" id="cd00616">
    <property type="entry name" value="AHBA_syn"/>
    <property type="match status" value="1"/>
</dbReference>
<comment type="caution">
    <text evidence="3">The sequence shown here is derived from an EMBL/GenBank/DDBJ whole genome shotgun (WGS) entry which is preliminary data.</text>
</comment>
<dbReference type="Gene3D" id="3.90.1150.10">
    <property type="entry name" value="Aspartate Aminotransferase, domain 1"/>
    <property type="match status" value="1"/>
</dbReference>
<dbReference type="SUPFAM" id="SSF53383">
    <property type="entry name" value="PLP-dependent transferases"/>
    <property type="match status" value="1"/>
</dbReference>
<evidence type="ECO:0000256" key="2">
    <source>
        <dbReference type="RuleBase" id="RU004508"/>
    </source>
</evidence>
<organism evidence="3 4">
    <name type="scientific">Ideonella azotifigens</name>
    <dbReference type="NCBI Taxonomy" id="513160"/>
    <lineage>
        <taxon>Bacteria</taxon>
        <taxon>Pseudomonadati</taxon>
        <taxon>Pseudomonadota</taxon>
        <taxon>Betaproteobacteria</taxon>
        <taxon>Burkholderiales</taxon>
        <taxon>Sphaerotilaceae</taxon>
        <taxon>Ideonella</taxon>
    </lineage>
</organism>
<evidence type="ECO:0000313" key="3">
    <source>
        <dbReference type="EMBL" id="GAA0747375.1"/>
    </source>
</evidence>
<dbReference type="Gene3D" id="3.40.640.10">
    <property type="entry name" value="Type I PLP-dependent aspartate aminotransferase-like (Major domain)"/>
    <property type="match status" value="1"/>
</dbReference>
<comment type="similarity">
    <text evidence="1 2">Belongs to the DegT/DnrJ/EryC1 family.</text>
</comment>
<keyword evidence="4" id="KW-1185">Reference proteome</keyword>
<dbReference type="PANTHER" id="PTHR30244:SF34">
    <property type="entry name" value="DTDP-4-AMINO-4,6-DIDEOXYGALACTOSE TRANSAMINASE"/>
    <property type="match status" value="1"/>
</dbReference>
<dbReference type="PANTHER" id="PTHR30244">
    <property type="entry name" value="TRANSAMINASE"/>
    <property type="match status" value="1"/>
</dbReference>
<keyword evidence="3" id="KW-0032">Aminotransferase</keyword>
<sequence length="409" mass="44599">MNAPELMDPMVILPHAAAAEADEPELQLPDDWLLLSAPDIGEVEQQLVQAALSQPSLSAGTMVQHFEQRFAQRVGRKHGVAVASGTLGTWLALRALGIGPGDEVIASPYGWHQVAHAVALVGARVVFADINYWSGCLDPVRAEARITPATKALLVGNVNGHPAAWKEFRALADARGLALIEDSTEAIGSRYQGRQVGSFGDLAVFDFSQPSALCCGEGGMVLTDDDALASELRYLRTRSLRDRRSVSVGSRVPLQAAISEPTAALAAGQLARLDELLATRKQVEGWYQEQMQSFEGIKPPYIAPDVDEVHWMLYTVHLGKRFSVSTCEQIIDDMAAQYIETVLYCQPLHQQFHYIQQGWQRGQLPLCERIADRAVSLPFHAHLAADHVKFIVKTMKDSSVNVGAGAAIY</sequence>
<dbReference type="InterPro" id="IPR015424">
    <property type="entry name" value="PyrdxlP-dep_Trfase"/>
</dbReference>
<keyword evidence="3" id="KW-0808">Transferase</keyword>